<dbReference type="Proteomes" id="UP001498398">
    <property type="component" value="Unassembled WGS sequence"/>
</dbReference>
<organism evidence="1 2">
    <name type="scientific">Marasmiellus scandens</name>
    <dbReference type="NCBI Taxonomy" id="2682957"/>
    <lineage>
        <taxon>Eukaryota</taxon>
        <taxon>Fungi</taxon>
        <taxon>Dikarya</taxon>
        <taxon>Basidiomycota</taxon>
        <taxon>Agaricomycotina</taxon>
        <taxon>Agaricomycetes</taxon>
        <taxon>Agaricomycetidae</taxon>
        <taxon>Agaricales</taxon>
        <taxon>Marasmiineae</taxon>
        <taxon>Omphalotaceae</taxon>
        <taxon>Marasmiellus</taxon>
    </lineage>
</organism>
<keyword evidence="2" id="KW-1185">Reference proteome</keyword>
<name>A0ABR1JYQ0_9AGAR</name>
<reference evidence="1 2" key="1">
    <citation type="submission" date="2024-01" db="EMBL/GenBank/DDBJ databases">
        <title>A draft genome for the cacao thread blight pathogen Marasmiellus scandens.</title>
        <authorList>
            <person name="Baruah I.K."/>
            <person name="Leung J."/>
            <person name="Bukari Y."/>
            <person name="Amoako-Attah I."/>
            <person name="Meinhardt L.W."/>
            <person name="Bailey B.A."/>
            <person name="Cohen S.P."/>
        </authorList>
    </citation>
    <scope>NUCLEOTIDE SEQUENCE [LARGE SCALE GENOMIC DNA]</scope>
    <source>
        <strain evidence="1 2">GH-19</strain>
    </source>
</reference>
<evidence type="ECO:0000313" key="1">
    <source>
        <dbReference type="EMBL" id="KAK7468958.1"/>
    </source>
</evidence>
<accession>A0ABR1JYQ0</accession>
<sequence length="337" mass="36851">MRGIATPGDILWQKLGSKSGIPPLPLEAAKQAFVSFAGDENLKDDEEKLEQLLVQLDCVPLAVNLMAQRAKSNSLDSLIRMWNDGRTSILKEGRGDPNKLNSVDFSIELSTNLLANDQIALELLSVFAFLPNGVPEWGEHLNKMLPSLGLLDLAVSALVECSLIYIENQDISSIAASQLVEENLATLSISEITITERGGLDVDMFRLHGEPPSHDASIYKPWLAAIKNAPYSPFQGMYPRVDREAFCNICKSFSHPTPRCPLPHLDDYRGPTTETNHVTTNLTMAGTGLEPEAATTQIEVTIMDEVTIVDEVDAAAADVAAITPLIRTSHTKPNPYY</sequence>
<protein>
    <submittedName>
        <fullName evidence="1">Uncharacterized protein</fullName>
    </submittedName>
</protein>
<gene>
    <name evidence="1" type="ORF">VKT23_003457</name>
</gene>
<proteinExistence type="predicted"/>
<dbReference type="EMBL" id="JBANRG010000003">
    <property type="protein sequence ID" value="KAK7468958.1"/>
    <property type="molecule type" value="Genomic_DNA"/>
</dbReference>
<evidence type="ECO:0000313" key="2">
    <source>
        <dbReference type="Proteomes" id="UP001498398"/>
    </source>
</evidence>
<comment type="caution">
    <text evidence="1">The sequence shown here is derived from an EMBL/GenBank/DDBJ whole genome shotgun (WGS) entry which is preliminary data.</text>
</comment>